<dbReference type="EMBL" id="JABSTU010000007">
    <property type="protein sequence ID" value="KAH8025807.1"/>
    <property type="molecule type" value="Genomic_DNA"/>
</dbReference>
<comment type="caution">
    <text evidence="1">The sequence shown here is derived from an EMBL/GenBank/DDBJ whole genome shotgun (WGS) entry which is preliminary data.</text>
</comment>
<proteinExistence type="predicted"/>
<reference evidence="1" key="2">
    <citation type="submission" date="2021-09" db="EMBL/GenBank/DDBJ databases">
        <authorList>
            <person name="Jia N."/>
            <person name="Wang J."/>
            <person name="Shi W."/>
            <person name="Du L."/>
            <person name="Sun Y."/>
            <person name="Zhan W."/>
            <person name="Jiang J."/>
            <person name="Wang Q."/>
            <person name="Zhang B."/>
            <person name="Ji P."/>
            <person name="Sakyi L.B."/>
            <person name="Cui X."/>
            <person name="Yuan T."/>
            <person name="Jiang B."/>
            <person name="Yang W."/>
            <person name="Lam T.T.-Y."/>
            <person name="Chang Q."/>
            <person name="Ding S."/>
            <person name="Wang X."/>
            <person name="Zhu J."/>
            <person name="Ruan X."/>
            <person name="Zhao L."/>
            <person name="Wei J."/>
            <person name="Que T."/>
            <person name="Du C."/>
            <person name="Cheng J."/>
            <person name="Dai P."/>
            <person name="Han X."/>
            <person name="Huang E."/>
            <person name="Gao Y."/>
            <person name="Liu J."/>
            <person name="Shao H."/>
            <person name="Ye R."/>
            <person name="Li L."/>
            <person name="Wei W."/>
            <person name="Wang X."/>
            <person name="Wang C."/>
            <person name="Huo Q."/>
            <person name="Li W."/>
            <person name="Guo W."/>
            <person name="Chen H."/>
            <person name="Chen S."/>
            <person name="Zhou L."/>
            <person name="Zhou L."/>
            <person name="Ni X."/>
            <person name="Tian J."/>
            <person name="Zhou Y."/>
            <person name="Sheng Y."/>
            <person name="Liu T."/>
            <person name="Pan Y."/>
            <person name="Xia L."/>
            <person name="Li J."/>
            <person name="Zhao F."/>
            <person name="Cao W."/>
        </authorList>
    </citation>
    <scope>NUCLEOTIDE SEQUENCE</scope>
    <source>
        <strain evidence="1">Rmic-2018</strain>
        <tissue evidence="1">Larvae</tissue>
    </source>
</reference>
<gene>
    <name evidence="1" type="ORF">HPB51_012129</name>
</gene>
<dbReference type="AlphaFoldDB" id="A0A9J6DUF8"/>
<evidence type="ECO:0000313" key="1">
    <source>
        <dbReference type="EMBL" id="KAH8025807.1"/>
    </source>
</evidence>
<protein>
    <submittedName>
        <fullName evidence="1">Uncharacterized protein</fullName>
    </submittedName>
</protein>
<dbReference type="Proteomes" id="UP000821866">
    <property type="component" value="Unassembled WGS sequence"/>
</dbReference>
<reference evidence="1" key="1">
    <citation type="journal article" date="2020" name="Cell">
        <title>Large-Scale Comparative Analyses of Tick Genomes Elucidate Their Genetic Diversity and Vector Capacities.</title>
        <authorList>
            <consortium name="Tick Genome and Microbiome Consortium (TIGMIC)"/>
            <person name="Jia N."/>
            <person name="Wang J."/>
            <person name="Shi W."/>
            <person name="Du L."/>
            <person name="Sun Y."/>
            <person name="Zhan W."/>
            <person name="Jiang J.F."/>
            <person name="Wang Q."/>
            <person name="Zhang B."/>
            <person name="Ji P."/>
            <person name="Bell-Sakyi L."/>
            <person name="Cui X.M."/>
            <person name="Yuan T.T."/>
            <person name="Jiang B.G."/>
            <person name="Yang W.F."/>
            <person name="Lam T.T."/>
            <person name="Chang Q.C."/>
            <person name="Ding S.J."/>
            <person name="Wang X.J."/>
            <person name="Zhu J.G."/>
            <person name="Ruan X.D."/>
            <person name="Zhao L."/>
            <person name="Wei J.T."/>
            <person name="Ye R.Z."/>
            <person name="Que T.C."/>
            <person name="Du C.H."/>
            <person name="Zhou Y.H."/>
            <person name="Cheng J.X."/>
            <person name="Dai P.F."/>
            <person name="Guo W.B."/>
            <person name="Han X.H."/>
            <person name="Huang E.J."/>
            <person name="Li L.F."/>
            <person name="Wei W."/>
            <person name="Gao Y.C."/>
            <person name="Liu J.Z."/>
            <person name="Shao H.Z."/>
            <person name="Wang X."/>
            <person name="Wang C.C."/>
            <person name="Yang T.C."/>
            <person name="Huo Q.B."/>
            <person name="Li W."/>
            <person name="Chen H.Y."/>
            <person name="Chen S.E."/>
            <person name="Zhou L.G."/>
            <person name="Ni X.B."/>
            <person name="Tian J.H."/>
            <person name="Sheng Y."/>
            <person name="Liu T."/>
            <person name="Pan Y.S."/>
            <person name="Xia L.Y."/>
            <person name="Li J."/>
            <person name="Zhao F."/>
            <person name="Cao W.C."/>
        </authorList>
    </citation>
    <scope>NUCLEOTIDE SEQUENCE</scope>
    <source>
        <strain evidence="1">Rmic-2018</strain>
    </source>
</reference>
<keyword evidence="2" id="KW-1185">Reference proteome</keyword>
<sequence>MKVKDSPAKSIAKVSHSEGEKLKLCKAKPVVCHRCNEPGLIAISCRKPKSTLFQVDSSDGTQEQLKLHVQEAVKKKALCNVPQDSAATFDSVDSYSWKNEVATGKRMCARQIVENKSLCLPLARVEKEGTLRLLATETVLSQNMPKPYSSQNDVDMLLKGLCFGDKSAAALTRPMACESAHEIPEAESTDEVDCKVQNFTRTVTWHFSRSVEYSLFVVPRVLRGSFLAFAGDGSGPEIGAACANIYKKPDLWSLRSALVLQPLRDLLRRWTGCYDRPAWLDATLTHETLRLILP</sequence>
<evidence type="ECO:0000313" key="2">
    <source>
        <dbReference type="Proteomes" id="UP000821866"/>
    </source>
</evidence>
<name>A0A9J6DUF8_RHIMP</name>
<accession>A0A9J6DUF8</accession>
<organism evidence="1 2">
    <name type="scientific">Rhipicephalus microplus</name>
    <name type="common">Cattle tick</name>
    <name type="synonym">Boophilus microplus</name>
    <dbReference type="NCBI Taxonomy" id="6941"/>
    <lineage>
        <taxon>Eukaryota</taxon>
        <taxon>Metazoa</taxon>
        <taxon>Ecdysozoa</taxon>
        <taxon>Arthropoda</taxon>
        <taxon>Chelicerata</taxon>
        <taxon>Arachnida</taxon>
        <taxon>Acari</taxon>
        <taxon>Parasitiformes</taxon>
        <taxon>Ixodida</taxon>
        <taxon>Ixodoidea</taxon>
        <taxon>Ixodidae</taxon>
        <taxon>Rhipicephalinae</taxon>
        <taxon>Rhipicephalus</taxon>
        <taxon>Boophilus</taxon>
    </lineage>
</organism>